<evidence type="ECO:0000313" key="2">
    <source>
        <dbReference type="EMBL" id="RFM30606.1"/>
    </source>
</evidence>
<comment type="caution">
    <text evidence="2">The sequence shown here is derived from an EMBL/GenBank/DDBJ whole genome shotgun (WGS) entry which is preliminary data.</text>
</comment>
<evidence type="ECO:0000256" key="1">
    <source>
        <dbReference type="SAM" id="Phobius"/>
    </source>
</evidence>
<dbReference type="Pfam" id="PF11297">
    <property type="entry name" value="DUF3098"/>
    <property type="match status" value="1"/>
</dbReference>
<keyword evidence="1" id="KW-0812">Transmembrane</keyword>
<evidence type="ECO:0000313" key="3">
    <source>
        <dbReference type="Proteomes" id="UP000261284"/>
    </source>
</evidence>
<sequence length="85" mass="9495">MSEKKQPAAIPVLFTKENYKWMIIGAVVVALGMLLMAGGKNQDPNQFDFKLVYSTTRITIAPIVIILGLVIEIYAIFKKPKQQSL</sequence>
<keyword evidence="1" id="KW-1133">Transmembrane helix</keyword>
<dbReference type="InterPro" id="IPR021448">
    <property type="entry name" value="DUF3098"/>
</dbReference>
<feature type="transmembrane region" description="Helical" evidence="1">
    <location>
        <begin position="21"/>
        <end position="38"/>
    </location>
</feature>
<gene>
    <name evidence="2" type="ORF">DXN05_02135</name>
</gene>
<organism evidence="2 3">
    <name type="scientific">Deminuibacter soli</name>
    <dbReference type="NCBI Taxonomy" id="2291815"/>
    <lineage>
        <taxon>Bacteria</taxon>
        <taxon>Pseudomonadati</taxon>
        <taxon>Bacteroidota</taxon>
        <taxon>Chitinophagia</taxon>
        <taxon>Chitinophagales</taxon>
        <taxon>Chitinophagaceae</taxon>
        <taxon>Deminuibacter</taxon>
    </lineage>
</organism>
<dbReference type="Proteomes" id="UP000261284">
    <property type="component" value="Unassembled WGS sequence"/>
</dbReference>
<dbReference type="OrthoDB" id="963379at2"/>
<feature type="transmembrane region" description="Helical" evidence="1">
    <location>
        <begin position="58"/>
        <end position="77"/>
    </location>
</feature>
<keyword evidence="1" id="KW-0472">Membrane</keyword>
<dbReference type="AlphaFoldDB" id="A0A3E1NRQ1"/>
<accession>A0A3E1NRQ1</accession>
<dbReference type="RefSeq" id="WP_116846361.1">
    <property type="nucleotide sequence ID" value="NZ_QTJU01000001.1"/>
</dbReference>
<reference evidence="2 3" key="1">
    <citation type="submission" date="2018-08" db="EMBL/GenBank/DDBJ databases">
        <title>Chitinophagaceae sp. K23C18032701, a novel bacterium isolated from forest soil.</title>
        <authorList>
            <person name="Wang C."/>
        </authorList>
    </citation>
    <scope>NUCLEOTIDE SEQUENCE [LARGE SCALE GENOMIC DNA]</scope>
    <source>
        <strain evidence="2 3">K23C18032701</strain>
    </source>
</reference>
<dbReference type="EMBL" id="QTJU01000001">
    <property type="protein sequence ID" value="RFM30606.1"/>
    <property type="molecule type" value="Genomic_DNA"/>
</dbReference>
<proteinExistence type="predicted"/>
<name>A0A3E1NRQ1_9BACT</name>
<protein>
    <submittedName>
        <fullName evidence="2">DUF3098 domain-containing protein</fullName>
    </submittedName>
</protein>
<keyword evidence="3" id="KW-1185">Reference proteome</keyword>